<dbReference type="PROSITE" id="PS50113">
    <property type="entry name" value="PAC"/>
    <property type="match status" value="1"/>
</dbReference>
<evidence type="ECO:0000256" key="1">
    <source>
        <dbReference type="ARBA" id="ARBA00000085"/>
    </source>
</evidence>
<dbReference type="CDD" id="cd00130">
    <property type="entry name" value="PAS"/>
    <property type="match status" value="1"/>
</dbReference>
<reference evidence="12 13" key="1">
    <citation type="journal article" date="2016" name="BMC Genomics">
        <title>Combined genomic and structural analyses of a cultured magnetotactic bacterium reveals its niche adaptation to a dynamic environment.</title>
        <authorList>
            <person name="Araujo A.C."/>
            <person name="Morillo V."/>
            <person name="Cypriano J."/>
            <person name="Teixeira L.C."/>
            <person name="Leao P."/>
            <person name="Lyra S."/>
            <person name="Almeida L.G."/>
            <person name="Bazylinski D.A."/>
            <person name="Vasconcellos A.T."/>
            <person name="Abreu F."/>
            <person name="Lins U."/>
        </authorList>
    </citation>
    <scope>NUCLEOTIDE SEQUENCE [LARGE SCALE GENOMIC DNA]</scope>
    <source>
        <strain evidence="12 13">IT-1</strain>
    </source>
</reference>
<evidence type="ECO:0000259" key="10">
    <source>
        <dbReference type="PROSITE" id="PS50112"/>
    </source>
</evidence>
<dbReference type="PROSITE" id="PS50109">
    <property type="entry name" value="HIS_KIN"/>
    <property type="match status" value="1"/>
</dbReference>
<keyword evidence="8" id="KW-1133">Transmembrane helix</keyword>
<dbReference type="Gene3D" id="1.10.287.130">
    <property type="match status" value="1"/>
</dbReference>
<dbReference type="InterPro" id="IPR013656">
    <property type="entry name" value="PAS_4"/>
</dbReference>
<dbReference type="PANTHER" id="PTHR43047:SF72">
    <property type="entry name" value="OSMOSENSING HISTIDINE PROTEIN KINASE SLN1"/>
    <property type="match status" value="1"/>
</dbReference>
<dbReference type="GO" id="GO:0000155">
    <property type="term" value="F:phosphorelay sensor kinase activity"/>
    <property type="evidence" value="ECO:0007669"/>
    <property type="project" value="InterPro"/>
</dbReference>
<dbReference type="Pfam" id="PF08448">
    <property type="entry name" value="PAS_4"/>
    <property type="match status" value="1"/>
</dbReference>
<dbReference type="SMART" id="SM00387">
    <property type="entry name" value="HATPase_c"/>
    <property type="match status" value="1"/>
</dbReference>
<dbReference type="Proteomes" id="UP000194003">
    <property type="component" value="Unassembled WGS sequence"/>
</dbReference>
<evidence type="ECO:0000256" key="2">
    <source>
        <dbReference type="ARBA" id="ARBA00012438"/>
    </source>
</evidence>
<organism evidence="12 13">
    <name type="scientific">Magnetofaba australis IT-1</name>
    <dbReference type="NCBI Taxonomy" id="1434232"/>
    <lineage>
        <taxon>Bacteria</taxon>
        <taxon>Pseudomonadati</taxon>
        <taxon>Pseudomonadota</taxon>
        <taxon>Magnetococcia</taxon>
        <taxon>Magnetococcales</taxon>
        <taxon>Magnetococcaceae</taxon>
        <taxon>Magnetofaba</taxon>
    </lineage>
</organism>
<dbReference type="STRING" id="1434232.MAIT1_01948"/>
<dbReference type="PROSITE" id="PS50112">
    <property type="entry name" value="PAS"/>
    <property type="match status" value="1"/>
</dbReference>
<feature type="transmembrane region" description="Helical" evidence="8">
    <location>
        <begin position="21"/>
        <end position="39"/>
    </location>
</feature>
<sequence>MFSQVEDDLDLQQAKRAHRLLIARALVLAATAMLLYEAAKEVLFQGRLTPWQSHSITIVVTAFIAAALVGWGQRRVLRARLKTEVVRKRAQSFQNTLLNALPVAVFYKDRKGRYLGCNDVFGEVLGVTSEQIRGKTVQELWPSDLAEVYHQKDLELMASPSKQRYEFQVKDRHGQLRDVIYGKGVFCDEHGDVAGIVGAFFDITDKNDAERSLAEYRDHLESLVSEKTQDLSAANAALREAKEAAESASRAKGEFLANMGHELRTPMNGLIGFCQMAQNAQNLQQAQRYLSRSLRASQELLHKINSILEFVDIISDDLVIQEMDFALHEALDGAWRSVSAQAHAREVAVVLMMSPAVPRAMRGDQQRLQQILSILLDNAIKFSNDGGRVGLRIDLMAEFNDRFDVSFCISDSGVGIDAAQKERLFEAFAQVDGSSTRRHGGIGLGLSIANRLCTAIQGRIELESALGRGSLFRVHLTLRRPQQMGAPIPELDDADVDMAASPAPGEEAACLDASVRIELERLLALTKEKDLRACDAAREINIREYLPQDLKSIWLHCEQSLKLFDFNVASRALKILEDRVCVDDGVDLASDVTADHEVMELFQQLRVLLQEYDAGAVSTLQSLHQRLPEGPIKTALQRVRRPISQYELEHAAEELDHIGRVFGLWGDSDNK</sequence>
<evidence type="ECO:0000259" key="11">
    <source>
        <dbReference type="PROSITE" id="PS50113"/>
    </source>
</evidence>
<keyword evidence="13" id="KW-1185">Reference proteome</keyword>
<evidence type="ECO:0000256" key="6">
    <source>
        <dbReference type="ARBA" id="ARBA00023012"/>
    </source>
</evidence>
<feature type="domain" description="Histidine kinase" evidence="9">
    <location>
        <begin position="258"/>
        <end position="480"/>
    </location>
</feature>
<dbReference type="CDD" id="cd16922">
    <property type="entry name" value="HATPase_EvgS-ArcB-TorS-like"/>
    <property type="match status" value="1"/>
</dbReference>
<dbReference type="AlphaFoldDB" id="A0A1Y2K1H9"/>
<dbReference type="OrthoDB" id="9801651at2"/>
<dbReference type="EMBL" id="LVJN01000020">
    <property type="protein sequence ID" value="OSM01891.1"/>
    <property type="molecule type" value="Genomic_DNA"/>
</dbReference>
<dbReference type="InterPro" id="IPR036097">
    <property type="entry name" value="HisK_dim/P_sf"/>
</dbReference>
<dbReference type="Gene3D" id="3.30.565.10">
    <property type="entry name" value="Histidine kinase-like ATPase, C-terminal domain"/>
    <property type="match status" value="1"/>
</dbReference>
<keyword evidence="3" id="KW-0597">Phosphoprotein</keyword>
<evidence type="ECO:0000256" key="3">
    <source>
        <dbReference type="ARBA" id="ARBA00022553"/>
    </source>
</evidence>
<dbReference type="InterPro" id="IPR005467">
    <property type="entry name" value="His_kinase_dom"/>
</dbReference>
<dbReference type="EC" id="2.7.13.3" evidence="2"/>
<dbReference type="SMART" id="SM00091">
    <property type="entry name" value="PAS"/>
    <property type="match status" value="1"/>
</dbReference>
<dbReference type="InterPro" id="IPR004358">
    <property type="entry name" value="Sig_transdc_His_kin-like_C"/>
</dbReference>
<keyword evidence="8" id="KW-0472">Membrane</keyword>
<dbReference type="Pfam" id="PF02518">
    <property type="entry name" value="HATPase_c"/>
    <property type="match status" value="1"/>
</dbReference>
<keyword evidence="6" id="KW-0902">Two-component regulatory system</keyword>
<protein>
    <recommendedName>
        <fullName evidence="2">histidine kinase</fullName>
        <ecNumber evidence="2">2.7.13.3</ecNumber>
    </recommendedName>
</protein>
<dbReference type="SUPFAM" id="SSF55785">
    <property type="entry name" value="PYP-like sensor domain (PAS domain)"/>
    <property type="match status" value="1"/>
</dbReference>
<evidence type="ECO:0000256" key="5">
    <source>
        <dbReference type="ARBA" id="ARBA00022777"/>
    </source>
</evidence>
<dbReference type="InterPro" id="IPR003661">
    <property type="entry name" value="HisK_dim/P_dom"/>
</dbReference>
<evidence type="ECO:0000259" key="9">
    <source>
        <dbReference type="PROSITE" id="PS50109"/>
    </source>
</evidence>
<dbReference type="Gene3D" id="3.30.450.20">
    <property type="entry name" value="PAS domain"/>
    <property type="match status" value="1"/>
</dbReference>
<evidence type="ECO:0000313" key="13">
    <source>
        <dbReference type="Proteomes" id="UP000194003"/>
    </source>
</evidence>
<proteinExistence type="predicted"/>
<dbReference type="PANTHER" id="PTHR43047">
    <property type="entry name" value="TWO-COMPONENT HISTIDINE PROTEIN KINASE"/>
    <property type="match status" value="1"/>
</dbReference>
<feature type="transmembrane region" description="Helical" evidence="8">
    <location>
        <begin position="51"/>
        <end position="72"/>
    </location>
</feature>
<evidence type="ECO:0000256" key="7">
    <source>
        <dbReference type="SAM" id="Coils"/>
    </source>
</evidence>
<evidence type="ECO:0000313" key="12">
    <source>
        <dbReference type="EMBL" id="OSM01891.1"/>
    </source>
</evidence>
<evidence type="ECO:0000256" key="8">
    <source>
        <dbReference type="SAM" id="Phobius"/>
    </source>
</evidence>
<dbReference type="Pfam" id="PF00512">
    <property type="entry name" value="HisKA"/>
    <property type="match status" value="1"/>
</dbReference>
<keyword evidence="7" id="KW-0175">Coiled coil</keyword>
<dbReference type="InterPro" id="IPR000014">
    <property type="entry name" value="PAS"/>
</dbReference>
<gene>
    <name evidence="12" type="ORF">MAIT1_01948</name>
</gene>
<accession>A0A1Y2K1H9</accession>
<comment type="catalytic activity">
    <reaction evidence="1">
        <text>ATP + protein L-histidine = ADP + protein N-phospho-L-histidine.</text>
        <dbReference type="EC" id="2.7.13.3"/>
    </reaction>
</comment>
<dbReference type="SUPFAM" id="SSF47384">
    <property type="entry name" value="Homodimeric domain of signal transducing histidine kinase"/>
    <property type="match status" value="1"/>
</dbReference>
<dbReference type="SUPFAM" id="SSF55874">
    <property type="entry name" value="ATPase domain of HSP90 chaperone/DNA topoisomerase II/histidine kinase"/>
    <property type="match status" value="1"/>
</dbReference>
<feature type="domain" description="PAC" evidence="11">
    <location>
        <begin position="163"/>
        <end position="215"/>
    </location>
</feature>
<keyword evidence="8" id="KW-0812">Transmembrane</keyword>
<comment type="caution">
    <text evidence="12">The sequence shown here is derived from an EMBL/GenBank/DDBJ whole genome shotgun (WGS) entry which is preliminary data.</text>
</comment>
<dbReference type="InterPro" id="IPR000700">
    <property type="entry name" value="PAS-assoc_C"/>
</dbReference>
<dbReference type="GO" id="GO:0009927">
    <property type="term" value="F:histidine phosphotransfer kinase activity"/>
    <property type="evidence" value="ECO:0007669"/>
    <property type="project" value="TreeGrafter"/>
</dbReference>
<evidence type="ECO:0000256" key="4">
    <source>
        <dbReference type="ARBA" id="ARBA00022679"/>
    </source>
</evidence>
<dbReference type="NCBIfam" id="TIGR00229">
    <property type="entry name" value="sensory_box"/>
    <property type="match status" value="1"/>
</dbReference>
<keyword evidence="4" id="KW-0808">Transferase</keyword>
<name>A0A1Y2K1H9_9PROT</name>
<dbReference type="InterPro" id="IPR003594">
    <property type="entry name" value="HATPase_dom"/>
</dbReference>
<keyword evidence="5" id="KW-0418">Kinase</keyword>
<dbReference type="InterPro" id="IPR035965">
    <property type="entry name" value="PAS-like_dom_sf"/>
</dbReference>
<feature type="coiled-coil region" evidence="7">
    <location>
        <begin position="206"/>
        <end position="254"/>
    </location>
</feature>
<dbReference type="GO" id="GO:0005886">
    <property type="term" value="C:plasma membrane"/>
    <property type="evidence" value="ECO:0007669"/>
    <property type="project" value="TreeGrafter"/>
</dbReference>
<dbReference type="PRINTS" id="PR00344">
    <property type="entry name" value="BCTRLSENSOR"/>
</dbReference>
<dbReference type="InterPro" id="IPR036890">
    <property type="entry name" value="HATPase_C_sf"/>
</dbReference>
<dbReference type="CDD" id="cd00082">
    <property type="entry name" value="HisKA"/>
    <property type="match status" value="1"/>
</dbReference>
<dbReference type="FunFam" id="3.30.565.10:FF:000010">
    <property type="entry name" value="Sensor histidine kinase RcsC"/>
    <property type="match status" value="1"/>
</dbReference>
<dbReference type="RefSeq" id="WP_085444398.1">
    <property type="nucleotide sequence ID" value="NZ_LVJN01000020.1"/>
</dbReference>
<feature type="domain" description="PAS" evidence="10">
    <location>
        <begin position="90"/>
        <end position="155"/>
    </location>
</feature>
<dbReference type="SMART" id="SM00388">
    <property type="entry name" value="HisKA"/>
    <property type="match status" value="1"/>
</dbReference>